<sequence>MDAAALSMVLGQTQLKQQTNLALMDKVKDDAEAKGSQMVEMLNQSVSHPDLGNRVDLRG</sequence>
<evidence type="ECO:0000313" key="2">
    <source>
        <dbReference type="Proteomes" id="UP000663970"/>
    </source>
</evidence>
<dbReference type="InterPro" id="IPR025906">
    <property type="entry name" value="YjfB_motility"/>
</dbReference>
<dbReference type="Proteomes" id="UP000663970">
    <property type="component" value="Unassembled WGS sequence"/>
</dbReference>
<proteinExistence type="predicted"/>
<accession>A0ABS3DUJ5</accession>
<dbReference type="EMBL" id="JAEKJY010000002">
    <property type="protein sequence ID" value="MBN8235024.1"/>
    <property type="molecule type" value="Genomic_DNA"/>
</dbReference>
<name>A0ABS3DUJ5_9BACI</name>
<keyword evidence="2" id="KW-1185">Reference proteome</keyword>
<reference evidence="1 2" key="1">
    <citation type="submission" date="2020-12" db="EMBL/GenBank/DDBJ databases">
        <title>Oil enriched cultivation method for isolating marine PHA-producing bacteria.</title>
        <authorList>
            <person name="Zheng W."/>
            <person name="Yu S."/>
            <person name="Huang Y."/>
        </authorList>
    </citation>
    <scope>NUCLEOTIDE SEQUENCE [LARGE SCALE GENOMIC DNA]</scope>
    <source>
        <strain evidence="1 2">SY-2-6</strain>
    </source>
</reference>
<gene>
    <name evidence="1" type="ORF">JF544_07165</name>
</gene>
<dbReference type="RefSeq" id="WP_027954750.1">
    <property type="nucleotide sequence ID" value="NZ_JAEKJY010000002.1"/>
</dbReference>
<evidence type="ECO:0000313" key="1">
    <source>
        <dbReference type="EMBL" id="MBN8235024.1"/>
    </source>
</evidence>
<dbReference type="Pfam" id="PF14070">
    <property type="entry name" value="YjfB_motility"/>
    <property type="match status" value="1"/>
</dbReference>
<organism evidence="1 2">
    <name type="scientific">Halobacillus kuroshimensis</name>
    <dbReference type="NCBI Taxonomy" id="302481"/>
    <lineage>
        <taxon>Bacteria</taxon>
        <taxon>Bacillati</taxon>
        <taxon>Bacillota</taxon>
        <taxon>Bacilli</taxon>
        <taxon>Bacillales</taxon>
        <taxon>Bacillaceae</taxon>
        <taxon>Halobacillus</taxon>
    </lineage>
</organism>
<comment type="caution">
    <text evidence="1">The sequence shown here is derived from an EMBL/GenBank/DDBJ whole genome shotgun (WGS) entry which is preliminary data.</text>
</comment>
<protein>
    <submittedName>
        <fullName evidence="1">YjfB family protein</fullName>
    </submittedName>
</protein>